<evidence type="ECO:0000256" key="2">
    <source>
        <dbReference type="ARBA" id="ARBA00022490"/>
    </source>
</evidence>
<dbReference type="PANTHER" id="PTHR20426:SF0">
    <property type="entry name" value="18S RRNA AMINOCARBOXYPROPYLTRANSFERASE"/>
    <property type="match status" value="1"/>
</dbReference>
<keyword evidence="5" id="KW-0808">Transferase</keyword>
<keyword evidence="4" id="KW-0698">rRNA processing</keyword>
<organism evidence="9 10">
    <name type="scientific">Methanosalsum natronophilum</name>
    <dbReference type="NCBI Taxonomy" id="768733"/>
    <lineage>
        <taxon>Archaea</taxon>
        <taxon>Methanobacteriati</taxon>
        <taxon>Methanobacteriota</taxon>
        <taxon>Stenosarchaea group</taxon>
        <taxon>Methanomicrobia</taxon>
        <taxon>Methanosarcinales</taxon>
        <taxon>Methanosarcinaceae</taxon>
        <taxon>Methanosalsum</taxon>
    </lineage>
</organism>
<dbReference type="Pfam" id="PF04068">
    <property type="entry name" value="Fer4_RLI"/>
    <property type="match status" value="1"/>
</dbReference>
<dbReference type="PANTHER" id="PTHR20426">
    <property type="entry name" value="RIBOSOME BIOGENESIS PROTEIN TSR3 HOMOLOG"/>
    <property type="match status" value="1"/>
</dbReference>
<evidence type="ECO:0000256" key="4">
    <source>
        <dbReference type="ARBA" id="ARBA00022552"/>
    </source>
</evidence>
<dbReference type="GO" id="GO:0006364">
    <property type="term" value="P:rRNA processing"/>
    <property type="evidence" value="ECO:0007669"/>
    <property type="project" value="UniProtKB-KW"/>
</dbReference>
<feature type="domain" description="16S/18S rRNA aminocarboxypropyltransferase Tsr3 C-terminal" evidence="7">
    <location>
        <begin position="40"/>
        <end position="164"/>
    </location>
</feature>
<name>A0A424YVR0_9EURY</name>
<keyword evidence="2" id="KW-0963">Cytoplasm</keyword>
<evidence type="ECO:0000313" key="9">
    <source>
        <dbReference type="EMBL" id="RQD83699.1"/>
    </source>
</evidence>
<dbReference type="InterPro" id="IPR007177">
    <property type="entry name" value="Tsr3_C"/>
</dbReference>
<evidence type="ECO:0000313" key="10">
    <source>
        <dbReference type="Proteomes" id="UP000284763"/>
    </source>
</evidence>
<evidence type="ECO:0000256" key="5">
    <source>
        <dbReference type="ARBA" id="ARBA00022679"/>
    </source>
</evidence>
<dbReference type="NCBIfam" id="NF002621">
    <property type="entry name" value="PRK02287.1"/>
    <property type="match status" value="1"/>
</dbReference>
<dbReference type="InterPro" id="IPR022968">
    <property type="entry name" value="Tsr3-like"/>
</dbReference>
<dbReference type="EMBL" id="QZAB01000389">
    <property type="protein sequence ID" value="RQD83699.1"/>
    <property type="molecule type" value="Genomic_DNA"/>
</dbReference>
<dbReference type="HAMAP" id="MF_01116">
    <property type="entry name" value="TSR3"/>
    <property type="match status" value="1"/>
</dbReference>
<dbReference type="GO" id="GO:0106388">
    <property type="term" value="F:rRNA small subunit aminocarboxypropyltransferase activity"/>
    <property type="evidence" value="ECO:0007669"/>
    <property type="project" value="InterPro"/>
</dbReference>
<keyword evidence="3" id="KW-0690">Ribosome biogenesis</keyword>
<evidence type="ECO:0000259" key="8">
    <source>
        <dbReference type="Pfam" id="PF04068"/>
    </source>
</evidence>
<gene>
    <name evidence="9" type="ORF">D5R95_06160</name>
</gene>
<feature type="non-terminal residue" evidence="9">
    <location>
        <position position="1"/>
    </location>
</feature>
<reference evidence="9 10" key="1">
    <citation type="submission" date="2018-08" db="EMBL/GenBank/DDBJ databases">
        <title>The metabolism and importance of syntrophic acetate oxidation coupled to methane or sulfide production in haloalkaline environments.</title>
        <authorList>
            <person name="Timmers P.H.A."/>
            <person name="Vavourakis C.D."/>
            <person name="Sorokin D.Y."/>
            <person name="Sinninghe Damste J.S."/>
            <person name="Muyzer G."/>
            <person name="Stams A.J.M."/>
            <person name="Plugge C.M."/>
        </authorList>
    </citation>
    <scope>NUCLEOTIDE SEQUENCE [LARGE SCALE GENOMIC DNA]</scope>
    <source>
        <strain evidence="9">MSAO_Arc3</strain>
    </source>
</reference>
<keyword evidence="6" id="KW-0949">S-adenosyl-L-methionine</keyword>
<comment type="caution">
    <text evidence="9">The sequence shown here is derived from an EMBL/GenBank/DDBJ whole genome shotgun (WGS) entry which is preliminary data.</text>
</comment>
<feature type="domain" description="RNase L inhibitor RLI-like possible metal-binding" evidence="8">
    <location>
        <begin position="1"/>
        <end position="27"/>
    </location>
</feature>
<dbReference type="AlphaFoldDB" id="A0A424YVR0"/>
<sequence>KLHLYHANQCSPKKCTGKKLARFNLLNLFKDSAKIPKGSILLDPTAKQALSPIDNINRGITVLDFSWEHVDELFPKLIKKNLQYRALPFLIAANPVNFGRAFMLTSSEAFAASLFILGYDKQALQILSKFKWGMTFFELNKELLNQYSKANNSYEIIEIQSEYIS</sequence>
<dbReference type="Proteomes" id="UP000284763">
    <property type="component" value="Unassembled WGS sequence"/>
</dbReference>
<evidence type="ECO:0000256" key="3">
    <source>
        <dbReference type="ARBA" id="ARBA00022517"/>
    </source>
</evidence>
<evidence type="ECO:0000256" key="6">
    <source>
        <dbReference type="ARBA" id="ARBA00022691"/>
    </source>
</evidence>
<accession>A0A424YVR0</accession>
<evidence type="ECO:0000259" key="7">
    <source>
        <dbReference type="Pfam" id="PF04034"/>
    </source>
</evidence>
<protein>
    <recommendedName>
        <fullName evidence="1">16S rRNA aminocarboxypropyltransferase</fullName>
    </recommendedName>
</protein>
<dbReference type="Pfam" id="PF04034">
    <property type="entry name" value="Ribo_biogen_C"/>
    <property type="match status" value="1"/>
</dbReference>
<dbReference type="InterPro" id="IPR007209">
    <property type="entry name" value="RNaseL-inhib-like_metal-bd_dom"/>
</dbReference>
<proteinExistence type="inferred from homology"/>
<evidence type="ECO:0000256" key="1">
    <source>
        <dbReference type="ARBA" id="ARBA00014114"/>
    </source>
</evidence>